<name>A0A846HFU2_9CYAN</name>
<protein>
    <submittedName>
        <fullName evidence="1">Uncharacterized protein</fullName>
    </submittedName>
</protein>
<evidence type="ECO:0000313" key="2">
    <source>
        <dbReference type="Proteomes" id="UP000031549"/>
    </source>
</evidence>
<accession>A0A846HFU2</accession>
<dbReference type="AlphaFoldDB" id="A0A846HFU2"/>
<proteinExistence type="predicted"/>
<evidence type="ECO:0000313" key="1">
    <source>
        <dbReference type="EMBL" id="NEU75291.1"/>
    </source>
</evidence>
<gene>
    <name evidence="1" type="ORF">PI95_022700</name>
</gene>
<reference evidence="1 2" key="1">
    <citation type="journal article" date="2015" name="Genome Announc.">
        <title>Draft Genome Sequence of Cyanobacterium Hassallia byssoidea Strain VB512170, Isolated from Monuments in India.</title>
        <authorList>
            <person name="Singh D."/>
            <person name="Chandrababunaidu M.M."/>
            <person name="Panda A."/>
            <person name="Sen D."/>
            <person name="Bhattacharyya S."/>
            <person name="Adhikary S.P."/>
            <person name="Tripathy S."/>
        </authorList>
    </citation>
    <scope>NUCLEOTIDE SEQUENCE [LARGE SCALE GENOMIC DNA]</scope>
    <source>
        <strain evidence="1 2">VB512170</strain>
    </source>
</reference>
<dbReference type="EMBL" id="JTCM02000064">
    <property type="protein sequence ID" value="NEU75291.1"/>
    <property type="molecule type" value="Genomic_DNA"/>
</dbReference>
<keyword evidence="2" id="KW-1185">Reference proteome</keyword>
<dbReference type="RefSeq" id="WP_163519107.1">
    <property type="nucleotide sequence ID" value="NZ_JTCM02000064.1"/>
</dbReference>
<comment type="caution">
    <text evidence="1">The sequence shown here is derived from an EMBL/GenBank/DDBJ whole genome shotgun (WGS) entry which is preliminary data.</text>
</comment>
<organism evidence="1 2">
    <name type="scientific">Hassallia byssoidea VB512170</name>
    <dbReference type="NCBI Taxonomy" id="1304833"/>
    <lineage>
        <taxon>Bacteria</taxon>
        <taxon>Bacillati</taxon>
        <taxon>Cyanobacteriota</taxon>
        <taxon>Cyanophyceae</taxon>
        <taxon>Nostocales</taxon>
        <taxon>Tolypothrichaceae</taxon>
        <taxon>Hassallia</taxon>
    </lineage>
</organism>
<dbReference type="Proteomes" id="UP000031549">
    <property type="component" value="Unassembled WGS sequence"/>
</dbReference>
<sequence length="131" mass="15030">MGKFFAQTSHCRLAVSFTIVLRRTVKPRRSTEELAAPRGVENPHIRLIASVIAHRVVYGNSLLQSNKPLRYNTTFRKNGHWAWGNGQWEWGMGNGEWGKRKSPMPYAQCPMPNAQCPITNYPLIDRLIIRL</sequence>